<comment type="caution">
    <text evidence="1">The sequence shown here is derived from an EMBL/GenBank/DDBJ whole genome shotgun (WGS) entry which is preliminary data.</text>
</comment>
<reference evidence="1" key="1">
    <citation type="submission" date="2020-09" db="EMBL/GenBank/DDBJ databases">
        <authorList>
            <person name="Kim M.K."/>
        </authorList>
    </citation>
    <scope>NUCLEOTIDE SEQUENCE</scope>
    <source>
        <strain evidence="1">BT664</strain>
    </source>
</reference>
<gene>
    <name evidence="1" type="ORF">IC235_17420</name>
</gene>
<sequence>MTEEITQQPGPAEAGPTVAGLLAHAHELLSAPPEPSAGLARLLALSRQVRAATEQPVTFRPALFWQDDEPVIWPRTVNLIQGQTGVHKSRVAELFGSAALTALASRATSDTLLGLGFRPAEGEAYRLLYIDTERNTSDQLPYAIQQLKARAGYGFAEHPPMLDYTSLVMEARAERFPRLAEFLAHQRRGFDGHLLVILDVLSDCVADYNDVGASLGLIDLLNVAVNEQDATFIAVIHENPGSTSKARGHLGTEASNKASTVLQVGFVKEGGRLTPLIQLLYLKRRYAAPGLTFFATFDEFTRGLVRADVDATDVQQVCSRPGPQRKASAATVLSLLPTMLADGPLPAGELVAGLAEELSVSPRTVKTYLSELLPPYSGYVNDLTGRRCCLVRRKAGAGFSLLYSLEPSS</sequence>
<protein>
    <recommendedName>
        <fullName evidence="3">AAA family ATPase</fullName>
    </recommendedName>
</protein>
<evidence type="ECO:0000313" key="2">
    <source>
        <dbReference type="Proteomes" id="UP000612233"/>
    </source>
</evidence>
<dbReference type="RefSeq" id="WP_191006482.1">
    <property type="nucleotide sequence ID" value="NZ_JACXAD010000022.1"/>
</dbReference>
<dbReference type="EMBL" id="JACXAD010000022">
    <property type="protein sequence ID" value="MBD2769673.1"/>
    <property type="molecule type" value="Genomic_DNA"/>
</dbReference>
<keyword evidence="2" id="KW-1185">Reference proteome</keyword>
<proteinExistence type="predicted"/>
<accession>A0A927GKK1</accession>
<dbReference type="AlphaFoldDB" id="A0A927GKK1"/>
<evidence type="ECO:0008006" key="3">
    <source>
        <dbReference type="Google" id="ProtNLM"/>
    </source>
</evidence>
<organism evidence="1 2">
    <name type="scientific">Hymenobacter montanus</name>
    <dbReference type="NCBI Taxonomy" id="2771359"/>
    <lineage>
        <taxon>Bacteria</taxon>
        <taxon>Pseudomonadati</taxon>
        <taxon>Bacteroidota</taxon>
        <taxon>Cytophagia</taxon>
        <taxon>Cytophagales</taxon>
        <taxon>Hymenobacteraceae</taxon>
        <taxon>Hymenobacter</taxon>
    </lineage>
</organism>
<name>A0A927GKK1_9BACT</name>
<evidence type="ECO:0000313" key="1">
    <source>
        <dbReference type="EMBL" id="MBD2769673.1"/>
    </source>
</evidence>
<dbReference type="Proteomes" id="UP000612233">
    <property type="component" value="Unassembled WGS sequence"/>
</dbReference>